<dbReference type="RefSeq" id="WP_146646891.1">
    <property type="nucleotide sequence ID" value="NZ_CP012333.1"/>
</dbReference>
<dbReference type="InterPro" id="IPR018775">
    <property type="entry name" value="RlaP"/>
</dbReference>
<keyword evidence="2" id="KW-1185">Reference proteome</keyword>
<dbReference type="AlphaFoldDB" id="A0A0K1PPJ5"/>
<dbReference type="EMBL" id="CP012333">
    <property type="protein sequence ID" value="AKU95443.1"/>
    <property type="molecule type" value="Genomic_DNA"/>
</dbReference>
<dbReference type="KEGG" id="llu:AKJ09_02107"/>
<dbReference type="OrthoDB" id="9796845at2"/>
<protein>
    <recommendedName>
        <fullName evidence="3">Nucleotidyltransferase</fullName>
    </recommendedName>
</protein>
<evidence type="ECO:0000313" key="1">
    <source>
        <dbReference type="EMBL" id="AKU95443.1"/>
    </source>
</evidence>
<dbReference type="PANTHER" id="PTHR34817">
    <property type="entry name" value="NUCLEOTIDYLTRANSFERASE"/>
    <property type="match status" value="1"/>
</dbReference>
<dbReference type="PANTHER" id="PTHR34817:SF1">
    <property type="entry name" value="NUCLEOTIDYLTRANSFERASE"/>
    <property type="match status" value="1"/>
</dbReference>
<accession>A0A0K1PPJ5</accession>
<evidence type="ECO:0000313" key="2">
    <source>
        <dbReference type="Proteomes" id="UP000064967"/>
    </source>
</evidence>
<dbReference type="Proteomes" id="UP000064967">
    <property type="component" value="Chromosome"/>
</dbReference>
<sequence length="266" mass="30132">MSRREPLRHALDVLVPEQTRVMNAVLDEEERRREHLVVYLSGAHAYGFPSPDSDLDLKAIHVGDTADFLGFQPKPTTFDRAQIIDGVEIDYTSNEIAHALGGIIKGNGNFIERILGRTVPLESPLLAELRPLVQRSLSRRVLQHYRGFAISQLRFVEKEPSAKKLLYVFRTALTGVHLLRTGELEPDLSRIMDEYGLGEARSLIERKRSGERVGIDASLLESWRPRIDAVFSRLEDAYTTSVLPEEPPNVGELQAWLLEVRRARFA</sequence>
<dbReference type="PATRIC" id="fig|1391654.3.peg.2122"/>
<gene>
    <name evidence="1" type="ORF">AKJ09_02107</name>
</gene>
<name>A0A0K1PPJ5_9BACT</name>
<dbReference type="Pfam" id="PF10127">
    <property type="entry name" value="RlaP"/>
    <property type="match status" value="1"/>
</dbReference>
<proteinExistence type="predicted"/>
<reference evidence="1 2" key="1">
    <citation type="submission" date="2015-08" db="EMBL/GenBank/DDBJ databases">
        <authorList>
            <person name="Babu N.S."/>
            <person name="Beckwith C.J."/>
            <person name="Beseler K.G."/>
            <person name="Brison A."/>
            <person name="Carone J.V."/>
            <person name="Caskin T.P."/>
            <person name="Diamond M."/>
            <person name="Durham M.E."/>
            <person name="Foxe J.M."/>
            <person name="Go M."/>
            <person name="Henderson B.A."/>
            <person name="Jones I.B."/>
            <person name="McGettigan J.A."/>
            <person name="Micheletti S.J."/>
            <person name="Nasrallah M.E."/>
            <person name="Ortiz D."/>
            <person name="Piller C.R."/>
            <person name="Privatt S.R."/>
            <person name="Schneider S.L."/>
            <person name="Sharp S."/>
            <person name="Smith T.C."/>
            <person name="Stanton J.D."/>
            <person name="Ullery H.E."/>
            <person name="Wilson R.J."/>
            <person name="Serrano M.G."/>
            <person name="Buck G."/>
            <person name="Lee V."/>
            <person name="Wang Y."/>
            <person name="Carvalho R."/>
            <person name="Voegtly L."/>
            <person name="Shi R."/>
            <person name="Duckworth R."/>
            <person name="Johnson A."/>
            <person name="Loviza R."/>
            <person name="Walstead R."/>
            <person name="Shah Z."/>
            <person name="Kiflezghi M."/>
            <person name="Wade K."/>
            <person name="Ball S.L."/>
            <person name="Bradley K.W."/>
            <person name="Asai D.J."/>
            <person name="Bowman C.A."/>
            <person name="Russell D.A."/>
            <person name="Pope W.H."/>
            <person name="Jacobs-Sera D."/>
            <person name="Hendrix R.W."/>
            <person name="Hatfull G.F."/>
        </authorList>
    </citation>
    <scope>NUCLEOTIDE SEQUENCE [LARGE SCALE GENOMIC DNA]</scope>
    <source>
        <strain evidence="1 2">DSM 27648</strain>
    </source>
</reference>
<organism evidence="1 2">
    <name type="scientific">Labilithrix luteola</name>
    <dbReference type="NCBI Taxonomy" id="1391654"/>
    <lineage>
        <taxon>Bacteria</taxon>
        <taxon>Pseudomonadati</taxon>
        <taxon>Myxococcota</taxon>
        <taxon>Polyangia</taxon>
        <taxon>Polyangiales</taxon>
        <taxon>Labilitrichaceae</taxon>
        <taxon>Labilithrix</taxon>
    </lineage>
</organism>
<dbReference type="STRING" id="1391654.AKJ09_02107"/>
<evidence type="ECO:0008006" key="3">
    <source>
        <dbReference type="Google" id="ProtNLM"/>
    </source>
</evidence>